<gene>
    <name evidence="3" type="ORF">SAMN04487834_10627</name>
</gene>
<evidence type="ECO:0000259" key="1">
    <source>
        <dbReference type="Pfam" id="PF00534"/>
    </source>
</evidence>
<dbReference type="Gene3D" id="3.40.50.2000">
    <property type="entry name" value="Glycogen Phosphorylase B"/>
    <property type="match status" value="2"/>
</dbReference>
<dbReference type="RefSeq" id="WP_051646951.1">
    <property type="nucleotide sequence ID" value="NZ_CADAXY010000018.1"/>
</dbReference>
<evidence type="ECO:0000313" key="3">
    <source>
        <dbReference type="EMBL" id="SEJ14028.1"/>
    </source>
</evidence>
<dbReference type="SUPFAM" id="SSF53756">
    <property type="entry name" value="UDP-Glycosyltransferase/glycogen phosphorylase"/>
    <property type="match status" value="1"/>
</dbReference>
<dbReference type="Pfam" id="PF13439">
    <property type="entry name" value="Glyco_transf_4"/>
    <property type="match status" value="1"/>
</dbReference>
<feature type="domain" description="Glycosyltransferase subfamily 4-like N-terminal" evidence="2">
    <location>
        <begin position="15"/>
        <end position="183"/>
    </location>
</feature>
<organism evidence="3 4">
    <name type="scientific">Sharpea azabuensis</name>
    <dbReference type="NCBI Taxonomy" id="322505"/>
    <lineage>
        <taxon>Bacteria</taxon>
        <taxon>Bacillati</taxon>
        <taxon>Bacillota</taxon>
        <taxon>Erysipelotrichia</taxon>
        <taxon>Erysipelotrichales</taxon>
        <taxon>Coprobacillaceae</taxon>
        <taxon>Sharpea</taxon>
    </lineage>
</organism>
<dbReference type="AlphaFoldDB" id="A0A1H6WAN4"/>
<dbReference type="Proteomes" id="UP000183028">
    <property type="component" value="Unassembled WGS sequence"/>
</dbReference>
<dbReference type="GO" id="GO:0016757">
    <property type="term" value="F:glycosyltransferase activity"/>
    <property type="evidence" value="ECO:0007669"/>
    <property type="project" value="InterPro"/>
</dbReference>
<dbReference type="GeneID" id="54120765"/>
<dbReference type="PANTHER" id="PTHR45947:SF3">
    <property type="entry name" value="SULFOQUINOVOSYL TRANSFERASE SQD2"/>
    <property type="match status" value="1"/>
</dbReference>
<keyword evidence="3" id="KW-0808">Transferase</keyword>
<evidence type="ECO:0000259" key="2">
    <source>
        <dbReference type="Pfam" id="PF13439"/>
    </source>
</evidence>
<protein>
    <submittedName>
        <fullName evidence="3">Glycosyltransferase involved in cell wall bisynthesis</fullName>
    </submittedName>
</protein>
<dbReference type="OrthoDB" id="9804196at2"/>
<reference evidence="4" key="1">
    <citation type="submission" date="2016-10" db="EMBL/GenBank/DDBJ databases">
        <authorList>
            <person name="Varghese N."/>
        </authorList>
    </citation>
    <scope>NUCLEOTIDE SEQUENCE [LARGE SCALE GENOMIC DNA]</scope>
    <source>
        <strain evidence="4">DSM 20406</strain>
    </source>
</reference>
<dbReference type="InterPro" id="IPR001296">
    <property type="entry name" value="Glyco_trans_1"/>
</dbReference>
<proteinExistence type="predicted"/>
<dbReference type="InterPro" id="IPR028098">
    <property type="entry name" value="Glyco_trans_4-like_N"/>
</dbReference>
<feature type="domain" description="Glycosyl transferase family 1" evidence="1">
    <location>
        <begin position="193"/>
        <end position="360"/>
    </location>
</feature>
<dbReference type="Pfam" id="PF00534">
    <property type="entry name" value="Glycos_transf_1"/>
    <property type="match status" value="1"/>
</dbReference>
<keyword evidence="4" id="KW-1185">Reference proteome</keyword>
<dbReference type="PANTHER" id="PTHR45947">
    <property type="entry name" value="SULFOQUINOVOSYL TRANSFERASE SQD2"/>
    <property type="match status" value="1"/>
</dbReference>
<sequence length="380" mass="43674">MIKILYVLNNALERGGTESVVLNYYYALQNERTIKIEFAVHATKEEAENSILTQQFINEGGVVHLITPRRVSFQREHDDLKKLILKEKYDIVHSHSDAIGADVLKIAKNCGVNIRIAHSHNTNFTIAADCLKNRLKLVYLNFCRYKIRHEANYFMACSSSAAKWLFGKKNVSKTYILNNAIDNSKYEFSEKKRKELREKFRIEDKYIIGHVGRLSYQKNHEFLIRTFAEVHKKNSKVLLILVGNGELKTEIEDLCVELGIKDSVIFLGSVDNVNEILNVFDIFAFPSRYEGLSVVLIEAQVNGLHCIVNDTERISKAADLTGQISWISVEDKKSWVDALNGKKYERDPDTVNKIKANGYNLAEEAIKLRNYYVDLYQKNK</sequence>
<evidence type="ECO:0000313" key="4">
    <source>
        <dbReference type="Proteomes" id="UP000183028"/>
    </source>
</evidence>
<dbReference type="eggNOG" id="COG0438">
    <property type="taxonomic scope" value="Bacteria"/>
</dbReference>
<dbReference type="InterPro" id="IPR050194">
    <property type="entry name" value="Glycosyltransferase_grp1"/>
</dbReference>
<accession>A0A1H6WAN4</accession>
<dbReference type="EMBL" id="FNYK01000062">
    <property type="protein sequence ID" value="SEJ14028.1"/>
    <property type="molecule type" value="Genomic_DNA"/>
</dbReference>
<name>A0A1H6WAN4_9FIRM</name>